<dbReference type="InterPro" id="IPR058647">
    <property type="entry name" value="BSH_CzcB-like"/>
</dbReference>
<dbReference type="SUPFAM" id="SSF111369">
    <property type="entry name" value="HlyD-like secretion proteins"/>
    <property type="match status" value="1"/>
</dbReference>
<organism evidence="4 5">
    <name type="scientific">Erythrobacter longus</name>
    <dbReference type="NCBI Taxonomy" id="1044"/>
    <lineage>
        <taxon>Bacteria</taxon>
        <taxon>Pseudomonadati</taxon>
        <taxon>Pseudomonadota</taxon>
        <taxon>Alphaproteobacteria</taxon>
        <taxon>Sphingomonadales</taxon>
        <taxon>Erythrobacteraceae</taxon>
        <taxon>Erythrobacter/Porphyrobacter group</taxon>
        <taxon>Erythrobacter</taxon>
    </lineage>
</organism>
<reference evidence="4 5" key="1">
    <citation type="submission" date="2014-04" db="EMBL/GenBank/DDBJ databases">
        <title>A comprehensive comparison of genomes of Erythrobacter spp. strains.</title>
        <authorList>
            <person name="Zheng Q."/>
        </authorList>
    </citation>
    <scope>NUCLEOTIDE SEQUENCE [LARGE SCALE GENOMIC DNA]</scope>
    <source>
        <strain evidence="4 5">DSM 6997</strain>
    </source>
</reference>
<dbReference type="Gene3D" id="1.10.287.470">
    <property type="entry name" value="Helix hairpin bin"/>
    <property type="match status" value="1"/>
</dbReference>
<evidence type="ECO:0000259" key="3">
    <source>
        <dbReference type="Pfam" id="PF25989"/>
    </source>
</evidence>
<feature type="domain" description="CzcB-like barrel-sandwich hybrid" evidence="2">
    <location>
        <begin position="68"/>
        <end position="188"/>
    </location>
</feature>
<evidence type="ECO:0000256" key="1">
    <source>
        <dbReference type="ARBA" id="ARBA00009477"/>
    </source>
</evidence>
<dbReference type="EMBL" id="JMIW01000003">
    <property type="protein sequence ID" value="KEO90481.1"/>
    <property type="molecule type" value="Genomic_DNA"/>
</dbReference>
<dbReference type="eggNOG" id="COG0845">
    <property type="taxonomic scope" value="Bacteria"/>
</dbReference>
<dbReference type="Gene3D" id="2.40.50.100">
    <property type="match status" value="1"/>
</dbReference>
<dbReference type="InterPro" id="IPR006143">
    <property type="entry name" value="RND_pump_MFP"/>
</dbReference>
<sequence length="356" mass="37987">MNGIRPSTTWRSFVVALCVVLSGCGASDIEEPEIIRPAKLFTVEAANKRLDVSFPAIIEARSSSTLTFQVGGLLESFPISEGQPVRKGQVLGRLDQRRYANAVSSAQAQFDNAKSEYESAAALLEQNAIAAITVQQREAQRDVAAATLDSAKKDLADTILRAPFSGIVAAKLATRFENISPQQEIVTLQSQGAAEAVVSVPASLVARFAGREPTNEYVVLSSAPDVQIPGRFLSARTQADTQSQTFRVKFAFSPPPGVTVLPGMTATVYVGRELLDDELAGDGITVPVGAIQSDGKKRYVWIVDRKTMTVSKRAVTVAKSVGEEIAITDGLKTGETIVGAGAAYLHDGMKIRPYDS</sequence>
<dbReference type="GO" id="GO:1990281">
    <property type="term" value="C:efflux pump complex"/>
    <property type="evidence" value="ECO:0007669"/>
    <property type="project" value="TreeGrafter"/>
</dbReference>
<protein>
    <submittedName>
        <fullName evidence="4">Uncharacterized protein</fullName>
    </submittedName>
</protein>
<feature type="domain" description="YknX-like C-terminal permuted SH3-like" evidence="3">
    <location>
        <begin position="283"/>
        <end position="352"/>
    </location>
</feature>
<dbReference type="NCBIfam" id="TIGR01730">
    <property type="entry name" value="RND_mfp"/>
    <property type="match status" value="1"/>
</dbReference>
<dbReference type="RefSeq" id="WP_034959929.1">
    <property type="nucleotide sequence ID" value="NZ_JMIW01000003.1"/>
</dbReference>
<dbReference type="Gene3D" id="2.40.420.20">
    <property type="match status" value="1"/>
</dbReference>
<dbReference type="InterPro" id="IPR058637">
    <property type="entry name" value="YknX-like_C"/>
</dbReference>
<dbReference type="PROSITE" id="PS51257">
    <property type="entry name" value="PROKAR_LIPOPROTEIN"/>
    <property type="match status" value="1"/>
</dbReference>
<dbReference type="Proteomes" id="UP000027647">
    <property type="component" value="Unassembled WGS sequence"/>
</dbReference>
<evidence type="ECO:0000313" key="4">
    <source>
        <dbReference type="EMBL" id="KEO90481.1"/>
    </source>
</evidence>
<dbReference type="AlphaFoldDB" id="A0A074M6T9"/>
<name>A0A074M6T9_ERYLO</name>
<evidence type="ECO:0000259" key="2">
    <source>
        <dbReference type="Pfam" id="PF25973"/>
    </source>
</evidence>
<dbReference type="Pfam" id="PF25973">
    <property type="entry name" value="BSH_CzcB"/>
    <property type="match status" value="1"/>
</dbReference>
<dbReference type="PANTHER" id="PTHR30469:SF20">
    <property type="entry name" value="EFFLUX RND TRANSPORTER PERIPLASMIC ADAPTOR SUBUNIT"/>
    <property type="match status" value="1"/>
</dbReference>
<dbReference type="PANTHER" id="PTHR30469">
    <property type="entry name" value="MULTIDRUG RESISTANCE PROTEIN MDTA"/>
    <property type="match status" value="1"/>
</dbReference>
<comment type="similarity">
    <text evidence="1">Belongs to the membrane fusion protein (MFP) (TC 8.A.1) family.</text>
</comment>
<keyword evidence="5" id="KW-1185">Reference proteome</keyword>
<dbReference type="Pfam" id="PF25989">
    <property type="entry name" value="YknX_C"/>
    <property type="match status" value="1"/>
</dbReference>
<gene>
    <name evidence="4" type="ORF">EH31_10360</name>
</gene>
<accession>A0A074M6T9</accession>
<comment type="caution">
    <text evidence="4">The sequence shown here is derived from an EMBL/GenBank/DDBJ whole genome shotgun (WGS) entry which is preliminary data.</text>
</comment>
<dbReference type="GO" id="GO:0015562">
    <property type="term" value="F:efflux transmembrane transporter activity"/>
    <property type="evidence" value="ECO:0007669"/>
    <property type="project" value="TreeGrafter"/>
</dbReference>
<dbReference type="STRING" id="1044.EH31_10360"/>
<evidence type="ECO:0000313" key="5">
    <source>
        <dbReference type="Proteomes" id="UP000027647"/>
    </source>
</evidence>
<dbReference type="Gene3D" id="2.40.30.170">
    <property type="match status" value="1"/>
</dbReference>
<proteinExistence type="inferred from homology"/>
<dbReference type="OrthoDB" id="9806939at2"/>